<dbReference type="InterPro" id="IPR014430">
    <property type="entry name" value="Scs7"/>
</dbReference>
<name>A0A085ML83_9BILA</name>
<dbReference type="InterPro" id="IPR036400">
    <property type="entry name" value="Cyt_B5-like_heme/steroid_sf"/>
</dbReference>
<dbReference type="GO" id="GO:0005789">
    <property type="term" value="C:endoplasmic reticulum membrane"/>
    <property type="evidence" value="ECO:0007669"/>
    <property type="project" value="UniProtKB-SubCell"/>
</dbReference>
<evidence type="ECO:0000256" key="10">
    <source>
        <dbReference type="ARBA" id="ARBA00022989"/>
    </source>
</evidence>
<evidence type="ECO:0000256" key="11">
    <source>
        <dbReference type="ARBA" id="ARBA00023002"/>
    </source>
</evidence>
<keyword evidence="10 15" id="KW-1133">Transmembrane helix</keyword>
<evidence type="ECO:0000256" key="7">
    <source>
        <dbReference type="ARBA" id="ARBA00022824"/>
    </source>
</evidence>
<keyword evidence="18" id="KW-1185">Reference proteome</keyword>
<accession>A0A085ML83</accession>
<dbReference type="GO" id="GO:0005506">
    <property type="term" value="F:iron ion binding"/>
    <property type="evidence" value="ECO:0007669"/>
    <property type="project" value="InterPro"/>
</dbReference>
<reference evidence="17 18" key="1">
    <citation type="journal article" date="2014" name="Nat. Genet.">
        <title>Genome and transcriptome of the porcine whipworm Trichuris suis.</title>
        <authorList>
            <person name="Jex A.R."/>
            <person name="Nejsum P."/>
            <person name="Schwarz E.M."/>
            <person name="Hu L."/>
            <person name="Young N.D."/>
            <person name="Hall R.S."/>
            <person name="Korhonen P.K."/>
            <person name="Liao S."/>
            <person name="Thamsborg S."/>
            <person name="Xia J."/>
            <person name="Xu P."/>
            <person name="Wang S."/>
            <person name="Scheerlinck J.P."/>
            <person name="Hofmann A."/>
            <person name="Sternberg P.W."/>
            <person name="Wang J."/>
            <person name="Gasser R.B."/>
        </authorList>
    </citation>
    <scope>NUCLEOTIDE SEQUENCE [LARGE SCALE GENOMIC DNA]</scope>
    <source>
        <strain evidence="17">DCEP-RM93M</strain>
    </source>
</reference>
<feature type="transmembrane region" description="Helical" evidence="15">
    <location>
        <begin position="464"/>
        <end position="482"/>
    </location>
</feature>
<keyword evidence="13 15" id="KW-0472">Membrane</keyword>
<keyword evidence="8" id="KW-0276">Fatty acid metabolism</keyword>
<evidence type="ECO:0000256" key="5">
    <source>
        <dbReference type="ARBA" id="ARBA00022692"/>
    </source>
</evidence>
<evidence type="ECO:0000256" key="3">
    <source>
        <dbReference type="ARBA" id="ARBA00005747"/>
    </source>
</evidence>
<evidence type="ECO:0000256" key="12">
    <source>
        <dbReference type="ARBA" id="ARBA00023098"/>
    </source>
</evidence>
<keyword evidence="4" id="KW-0444">Lipid biosynthesis</keyword>
<sequence>MQVASDGKPSHRSSDLSFWTAAEFERSPCKLLTHKPTENKTTIKHLEGKKWRRESAFQNGDFAAAIAECQLFDQKGQEETLISHAAAAGAMGVRLLCPVKNDLELFWYGSLSFGYCAADELDYAVLQTTQISNGTTLLQAKETYLSLQPFPEQPGVAQIDGTFYVTIVVLLKTTAIDKNRLKEENATLLMDDQERITVTYCGQLYDVTPFAQLHPGGASLLRHSNGMDVRFLLDGSESLDGKSHRHSSSAYRILKGYSVLGAVSATPVLLRNSSLSSVLHLSSVENSKPQVLKPKDADTHLRSVVSLKSNFSSVYFPQLYKHFEDSLIDTSRPVVEQIGALKDRYWSWIHEPVCDSLRLFHSSGWESLSRTKWYAIPSVWMPIILLLIVGGWNDFRNEGNGFITTIVWFLTTFISGILCWSLMEYFIHRYGFHWHPPVNSPKLMAFHFILHGLHHKTPMDKDRLVFPPAVASLIVILLFWLYKSSMPWSTCLIFSSGNLSGYVCYDMIHYYLHHGEPAPGTYMHHLKKYHYNHHFNNQHKAYGISSAIWDYVFGTVGSYQ</sequence>
<keyword evidence="9" id="KW-0862">Zinc</keyword>
<proteinExistence type="inferred from homology"/>
<protein>
    <recommendedName>
        <fullName evidence="16">Cytochrome b5 heme-binding domain-containing protein</fullName>
    </recommendedName>
</protein>
<keyword evidence="7" id="KW-0256">Endoplasmic reticulum</keyword>
<feature type="transmembrane region" description="Helical" evidence="15">
    <location>
        <begin position="373"/>
        <end position="393"/>
    </location>
</feature>
<dbReference type="EMBL" id="KL363186">
    <property type="protein sequence ID" value="KFD57979.1"/>
    <property type="molecule type" value="Genomic_DNA"/>
</dbReference>
<evidence type="ECO:0000256" key="2">
    <source>
        <dbReference type="ARBA" id="ARBA00004477"/>
    </source>
</evidence>
<feature type="domain" description="Cytochrome b5 heme-binding" evidence="16">
    <location>
        <begin position="173"/>
        <end position="264"/>
    </location>
</feature>
<dbReference type="GO" id="GO:0080132">
    <property type="term" value="F:fatty acid 2-hydroxylase activity"/>
    <property type="evidence" value="ECO:0007669"/>
    <property type="project" value="InterPro"/>
</dbReference>
<dbReference type="PROSITE" id="PS50255">
    <property type="entry name" value="CYTOCHROME_B5_2"/>
    <property type="match status" value="1"/>
</dbReference>
<feature type="transmembrane region" description="Helical" evidence="15">
    <location>
        <begin position="405"/>
        <end position="427"/>
    </location>
</feature>
<gene>
    <name evidence="17" type="ORF">M513_01212</name>
</gene>
<evidence type="ECO:0000259" key="16">
    <source>
        <dbReference type="PROSITE" id="PS50255"/>
    </source>
</evidence>
<evidence type="ECO:0000256" key="8">
    <source>
        <dbReference type="ARBA" id="ARBA00022832"/>
    </source>
</evidence>
<keyword evidence="12" id="KW-0443">Lipid metabolism</keyword>
<evidence type="ECO:0000256" key="15">
    <source>
        <dbReference type="SAM" id="Phobius"/>
    </source>
</evidence>
<keyword evidence="14" id="KW-0275">Fatty acid biosynthesis</keyword>
<keyword evidence="6" id="KW-0479">Metal-binding</keyword>
<comment type="cofactor">
    <cofactor evidence="1">
        <name>Zn(2+)</name>
        <dbReference type="ChEBI" id="CHEBI:29105"/>
    </cofactor>
</comment>
<dbReference type="PANTHER" id="PTHR12863">
    <property type="entry name" value="FATTY ACID HYDROXYLASE"/>
    <property type="match status" value="1"/>
</dbReference>
<keyword evidence="5 15" id="KW-0812">Transmembrane</keyword>
<dbReference type="InterPro" id="IPR006694">
    <property type="entry name" value="Fatty_acid_hydroxylase"/>
</dbReference>
<evidence type="ECO:0000256" key="1">
    <source>
        <dbReference type="ARBA" id="ARBA00001947"/>
    </source>
</evidence>
<dbReference type="InterPro" id="IPR001199">
    <property type="entry name" value="Cyt_B5-like_heme/steroid-bd"/>
</dbReference>
<comment type="similarity">
    <text evidence="3">Belongs to the sterol desaturase family. SCS7 subfamily.</text>
</comment>
<organism evidence="17 18">
    <name type="scientific">Trichuris suis</name>
    <name type="common">pig whipworm</name>
    <dbReference type="NCBI Taxonomy" id="68888"/>
    <lineage>
        <taxon>Eukaryota</taxon>
        <taxon>Metazoa</taxon>
        <taxon>Ecdysozoa</taxon>
        <taxon>Nematoda</taxon>
        <taxon>Enoplea</taxon>
        <taxon>Dorylaimia</taxon>
        <taxon>Trichinellida</taxon>
        <taxon>Trichuridae</taxon>
        <taxon>Trichuris</taxon>
    </lineage>
</organism>
<evidence type="ECO:0000256" key="4">
    <source>
        <dbReference type="ARBA" id="ARBA00022516"/>
    </source>
</evidence>
<dbReference type="Gene3D" id="3.10.120.10">
    <property type="entry name" value="Cytochrome b5-like heme/steroid binding domain"/>
    <property type="match status" value="1"/>
</dbReference>
<dbReference type="AlphaFoldDB" id="A0A085ML83"/>
<dbReference type="Pfam" id="PF00173">
    <property type="entry name" value="Cyt-b5"/>
    <property type="match status" value="1"/>
</dbReference>
<evidence type="ECO:0000256" key="14">
    <source>
        <dbReference type="ARBA" id="ARBA00023160"/>
    </source>
</evidence>
<evidence type="ECO:0000256" key="13">
    <source>
        <dbReference type="ARBA" id="ARBA00023136"/>
    </source>
</evidence>
<dbReference type="SUPFAM" id="SSF55856">
    <property type="entry name" value="Cytochrome b5-like heme/steroid binding domain"/>
    <property type="match status" value="1"/>
</dbReference>
<dbReference type="PANTHER" id="PTHR12863:SF1">
    <property type="entry name" value="FATTY ACID 2-HYDROXYLASE"/>
    <property type="match status" value="1"/>
</dbReference>
<dbReference type="GO" id="GO:0006633">
    <property type="term" value="P:fatty acid biosynthetic process"/>
    <property type="evidence" value="ECO:0007669"/>
    <property type="project" value="UniProtKB-KW"/>
</dbReference>
<evidence type="ECO:0000256" key="6">
    <source>
        <dbReference type="ARBA" id="ARBA00022723"/>
    </source>
</evidence>
<evidence type="ECO:0000313" key="17">
    <source>
        <dbReference type="EMBL" id="KFD57979.1"/>
    </source>
</evidence>
<dbReference type="Proteomes" id="UP000030764">
    <property type="component" value="Unassembled WGS sequence"/>
</dbReference>
<evidence type="ECO:0000256" key="9">
    <source>
        <dbReference type="ARBA" id="ARBA00022833"/>
    </source>
</evidence>
<keyword evidence="11" id="KW-0560">Oxidoreductase</keyword>
<comment type="subcellular location">
    <subcellularLocation>
        <location evidence="2">Endoplasmic reticulum membrane</location>
        <topology evidence="2">Multi-pass membrane protein</topology>
    </subcellularLocation>
</comment>
<dbReference type="Pfam" id="PF04116">
    <property type="entry name" value="FA_hydroxylase"/>
    <property type="match status" value="1"/>
</dbReference>
<evidence type="ECO:0000313" key="18">
    <source>
        <dbReference type="Proteomes" id="UP000030764"/>
    </source>
</evidence>